<gene>
    <name evidence="7" type="ORF">SAMN05660226_02938</name>
</gene>
<dbReference type="OrthoDB" id="764619at2"/>
<keyword evidence="8" id="KW-1185">Reference proteome</keyword>
<evidence type="ECO:0000259" key="6">
    <source>
        <dbReference type="Pfam" id="PF08281"/>
    </source>
</evidence>
<dbReference type="CDD" id="cd06171">
    <property type="entry name" value="Sigma70_r4"/>
    <property type="match status" value="1"/>
</dbReference>
<feature type="domain" description="RNA polymerase sigma factor 70 region 4 type 2" evidence="6">
    <location>
        <begin position="126"/>
        <end position="176"/>
    </location>
</feature>
<protein>
    <submittedName>
        <fullName evidence="7">RNA polymerase sigma-70 factor, ECF subfamily</fullName>
    </submittedName>
</protein>
<dbReference type="STRING" id="623280.SAMN05660226_02938"/>
<dbReference type="PANTHER" id="PTHR43133:SF46">
    <property type="entry name" value="RNA POLYMERASE SIGMA-70 FACTOR ECF SUBFAMILY"/>
    <property type="match status" value="1"/>
</dbReference>
<dbReference type="InterPro" id="IPR014284">
    <property type="entry name" value="RNA_pol_sigma-70_dom"/>
</dbReference>
<evidence type="ECO:0000313" key="8">
    <source>
        <dbReference type="Proteomes" id="UP000190541"/>
    </source>
</evidence>
<evidence type="ECO:0000256" key="3">
    <source>
        <dbReference type="ARBA" id="ARBA00023082"/>
    </source>
</evidence>
<evidence type="ECO:0000313" key="7">
    <source>
        <dbReference type="EMBL" id="SKB74485.1"/>
    </source>
</evidence>
<dbReference type="GO" id="GO:0016987">
    <property type="term" value="F:sigma factor activity"/>
    <property type="evidence" value="ECO:0007669"/>
    <property type="project" value="UniProtKB-KW"/>
</dbReference>
<dbReference type="SUPFAM" id="SSF88659">
    <property type="entry name" value="Sigma3 and sigma4 domains of RNA polymerase sigma factors"/>
    <property type="match status" value="1"/>
</dbReference>
<dbReference type="InterPro" id="IPR007627">
    <property type="entry name" value="RNA_pol_sigma70_r2"/>
</dbReference>
<dbReference type="SUPFAM" id="SSF88946">
    <property type="entry name" value="Sigma2 domain of RNA polymerase sigma factors"/>
    <property type="match status" value="1"/>
</dbReference>
<accession>A0A1T5DS12</accession>
<dbReference type="InterPro" id="IPR039425">
    <property type="entry name" value="RNA_pol_sigma-70-like"/>
</dbReference>
<name>A0A1T5DS12_9SPHI</name>
<proteinExistence type="inferred from homology"/>
<dbReference type="NCBIfam" id="TIGR02985">
    <property type="entry name" value="Sig70_bacteroi1"/>
    <property type="match status" value="1"/>
</dbReference>
<dbReference type="InterPro" id="IPR036388">
    <property type="entry name" value="WH-like_DNA-bd_sf"/>
</dbReference>
<dbReference type="EMBL" id="FUYS01000007">
    <property type="protein sequence ID" value="SKB74485.1"/>
    <property type="molecule type" value="Genomic_DNA"/>
</dbReference>
<evidence type="ECO:0000259" key="5">
    <source>
        <dbReference type="Pfam" id="PF04542"/>
    </source>
</evidence>
<dbReference type="InterPro" id="IPR013325">
    <property type="entry name" value="RNA_pol_sigma_r2"/>
</dbReference>
<dbReference type="Pfam" id="PF04542">
    <property type="entry name" value="Sigma70_r2"/>
    <property type="match status" value="1"/>
</dbReference>
<sequence>MYSDSVSYSDEALFELIQHRDDQNAFAELYNRYWECLLDSAFQRLKSVEAAEEVVQEVFVNLYIRRKTIRLESSLAAYLKTALKYKVFNLYRAEQIHHKYMSSVVSQVVTDYQSPYENLQNKELSERIETATMLMPDKCREVFYLSRYEYLTQQDIASRLGITLSTVKKHLTKALRILRSELYSYRHDVFFAMLFIQFCNL</sequence>
<keyword evidence="3" id="KW-0731">Sigma factor</keyword>
<dbReference type="AlphaFoldDB" id="A0A1T5DS12"/>
<dbReference type="Gene3D" id="1.10.10.10">
    <property type="entry name" value="Winged helix-like DNA-binding domain superfamily/Winged helix DNA-binding domain"/>
    <property type="match status" value="1"/>
</dbReference>
<dbReference type="InterPro" id="IPR013249">
    <property type="entry name" value="RNA_pol_sigma70_r4_t2"/>
</dbReference>
<dbReference type="InterPro" id="IPR014327">
    <property type="entry name" value="RNA_pol_sigma70_bacteroid"/>
</dbReference>
<comment type="similarity">
    <text evidence="1">Belongs to the sigma-70 factor family. ECF subfamily.</text>
</comment>
<dbReference type="GO" id="GO:0003677">
    <property type="term" value="F:DNA binding"/>
    <property type="evidence" value="ECO:0007669"/>
    <property type="project" value="InterPro"/>
</dbReference>
<dbReference type="GO" id="GO:0006352">
    <property type="term" value="P:DNA-templated transcription initiation"/>
    <property type="evidence" value="ECO:0007669"/>
    <property type="project" value="InterPro"/>
</dbReference>
<dbReference type="Gene3D" id="1.10.1740.10">
    <property type="match status" value="1"/>
</dbReference>
<keyword evidence="4" id="KW-0804">Transcription</keyword>
<dbReference type="Pfam" id="PF08281">
    <property type="entry name" value="Sigma70_r4_2"/>
    <property type="match status" value="1"/>
</dbReference>
<evidence type="ECO:0000256" key="4">
    <source>
        <dbReference type="ARBA" id="ARBA00023163"/>
    </source>
</evidence>
<evidence type="ECO:0000256" key="2">
    <source>
        <dbReference type="ARBA" id="ARBA00023015"/>
    </source>
</evidence>
<dbReference type="InterPro" id="IPR013324">
    <property type="entry name" value="RNA_pol_sigma_r3/r4-like"/>
</dbReference>
<reference evidence="7 8" key="1">
    <citation type="submission" date="2017-02" db="EMBL/GenBank/DDBJ databases">
        <authorList>
            <person name="Peterson S.W."/>
        </authorList>
    </citation>
    <scope>NUCLEOTIDE SEQUENCE [LARGE SCALE GENOMIC DNA]</scope>
    <source>
        <strain evidence="7 8">DSM 22899</strain>
    </source>
</reference>
<dbReference type="PANTHER" id="PTHR43133">
    <property type="entry name" value="RNA POLYMERASE ECF-TYPE SIGMA FACTO"/>
    <property type="match status" value="1"/>
</dbReference>
<feature type="domain" description="RNA polymerase sigma-70 region 2" evidence="5">
    <location>
        <begin position="30"/>
        <end position="95"/>
    </location>
</feature>
<keyword evidence="2" id="KW-0805">Transcription regulation</keyword>
<dbReference type="NCBIfam" id="TIGR02937">
    <property type="entry name" value="sigma70-ECF"/>
    <property type="match status" value="1"/>
</dbReference>
<dbReference type="RefSeq" id="WP_079717596.1">
    <property type="nucleotide sequence ID" value="NZ_FUYS01000007.1"/>
</dbReference>
<dbReference type="Proteomes" id="UP000190541">
    <property type="component" value="Unassembled WGS sequence"/>
</dbReference>
<organism evidence="7 8">
    <name type="scientific">Parapedobacter luteus</name>
    <dbReference type="NCBI Taxonomy" id="623280"/>
    <lineage>
        <taxon>Bacteria</taxon>
        <taxon>Pseudomonadati</taxon>
        <taxon>Bacteroidota</taxon>
        <taxon>Sphingobacteriia</taxon>
        <taxon>Sphingobacteriales</taxon>
        <taxon>Sphingobacteriaceae</taxon>
        <taxon>Parapedobacter</taxon>
    </lineage>
</organism>
<evidence type="ECO:0000256" key="1">
    <source>
        <dbReference type="ARBA" id="ARBA00010641"/>
    </source>
</evidence>